<protein>
    <submittedName>
        <fullName evidence="1">Uncharacterized protein</fullName>
    </submittedName>
</protein>
<dbReference type="RefSeq" id="WP_239771915.1">
    <property type="nucleotide sequence ID" value="NZ_CP064868.1"/>
</dbReference>
<name>A0AAW5LHV1_MAMSC</name>
<evidence type="ECO:0000313" key="1">
    <source>
        <dbReference type="EMBL" id="MCQ9304992.1"/>
    </source>
</evidence>
<organism evidence="1 2">
    <name type="scientific">Mammaliicoccus sciuri</name>
    <name type="common">Staphylococcus sciuri</name>
    <dbReference type="NCBI Taxonomy" id="1296"/>
    <lineage>
        <taxon>Bacteria</taxon>
        <taxon>Bacillati</taxon>
        <taxon>Bacillota</taxon>
        <taxon>Bacilli</taxon>
        <taxon>Bacillales</taxon>
        <taxon>Staphylococcaceae</taxon>
        <taxon>Mammaliicoccus</taxon>
    </lineage>
</organism>
<reference evidence="1" key="1">
    <citation type="submission" date="2022-07" db="EMBL/GenBank/DDBJ databases">
        <title>Bacterial species isolated from the porcine tonsil microbiota.</title>
        <authorList>
            <person name="Oliveira I.M.F."/>
        </authorList>
    </citation>
    <scope>NUCLEOTIDE SEQUENCE</scope>
    <source>
        <strain evidence="1">8QC2O2</strain>
    </source>
</reference>
<dbReference type="Proteomes" id="UP001204068">
    <property type="component" value="Unassembled WGS sequence"/>
</dbReference>
<evidence type="ECO:0000313" key="2">
    <source>
        <dbReference type="Proteomes" id="UP001204068"/>
    </source>
</evidence>
<accession>A0AAW5LHV1</accession>
<proteinExistence type="predicted"/>
<dbReference type="EMBL" id="JANILD010000010">
    <property type="protein sequence ID" value="MCQ9304992.1"/>
    <property type="molecule type" value="Genomic_DNA"/>
</dbReference>
<dbReference type="AlphaFoldDB" id="A0AAW5LHV1"/>
<gene>
    <name evidence="1" type="ORF">NQ032_15385</name>
</gene>
<comment type="caution">
    <text evidence="1">The sequence shown here is derived from an EMBL/GenBank/DDBJ whole genome shotgun (WGS) entry which is preliminary data.</text>
</comment>
<sequence>MEKFKVKSKFNEVTAIKFDGERWFYLRKEAYPMVDCKECSMGSSSLGDLFTFEPVIETKEGQKSLGFNDYIIQDEKEDYYVLGQNEFHNCFSKVD</sequence>